<feature type="compositionally biased region" description="Polar residues" evidence="1">
    <location>
        <begin position="414"/>
        <end position="423"/>
    </location>
</feature>
<feature type="compositionally biased region" description="Basic and acidic residues" evidence="1">
    <location>
        <begin position="314"/>
        <end position="339"/>
    </location>
</feature>
<accession>A0A0D0B1U4</accession>
<reference evidence="3 4" key="1">
    <citation type="submission" date="2014-04" db="EMBL/GenBank/DDBJ databases">
        <authorList>
            <consortium name="DOE Joint Genome Institute"/>
            <person name="Kuo A."/>
            <person name="Ruytinx J."/>
            <person name="Rineau F."/>
            <person name="Colpaert J."/>
            <person name="Kohler A."/>
            <person name="Nagy L.G."/>
            <person name="Floudas D."/>
            <person name="Copeland A."/>
            <person name="Barry K.W."/>
            <person name="Cichocki N."/>
            <person name="Veneault-Fourrey C."/>
            <person name="LaButti K."/>
            <person name="Lindquist E.A."/>
            <person name="Lipzen A."/>
            <person name="Lundell T."/>
            <person name="Morin E."/>
            <person name="Murat C."/>
            <person name="Sun H."/>
            <person name="Tunlid A."/>
            <person name="Henrissat B."/>
            <person name="Grigoriev I.V."/>
            <person name="Hibbett D.S."/>
            <person name="Martin F."/>
            <person name="Nordberg H.P."/>
            <person name="Cantor M.N."/>
            <person name="Hua S.X."/>
        </authorList>
    </citation>
    <scope>NUCLEOTIDE SEQUENCE [LARGE SCALE GENOMIC DNA]</scope>
    <source>
        <strain evidence="3 4">UH-Slu-Lm8-n1</strain>
    </source>
</reference>
<evidence type="ECO:0000313" key="3">
    <source>
        <dbReference type="EMBL" id="KIK43974.1"/>
    </source>
</evidence>
<name>A0A0D0B1U4_9AGAM</name>
<evidence type="ECO:0000256" key="1">
    <source>
        <dbReference type="SAM" id="MobiDB-lite"/>
    </source>
</evidence>
<dbReference type="OrthoDB" id="2646689at2759"/>
<feature type="region of interest" description="Disordered" evidence="1">
    <location>
        <begin position="313"/>
        <end position="371"/>
    </location>
</feature>
<feature type="region of interest" description="Disordered" evidence="1">
    <location>
        <begin position="658"/>
        <end position="677"/>
    </location>
</feature>
<feature type="region of interest" description="Disordered" evidence="1">
    <location>
        <begin position="480"/>
        <end position="499"/>
    </location>
</feature>
<dbReference type="AlphaFoldDB" id="A0A0D0B1U4"/>
<feature type="compositionally biased region" description="Basic and acidic residues" evidence="1">
    <location>
        <begin position="481"/>
        <end position="497"/>
    </location>
</feature>
<feature type="region of interest" description="Disordered" evidence="1">
    <location>
        <begin position="756"/>
        <end position="780"/>
    </location>
</feature>
<feature type="region of interest" description="Disordered" evidence="1">
    <location>
        <begin position="384"/>
        <end position="433"/>
    </location>
</feature>
<keyword evidence="4" id="KW-1185">Reference proteome</keyword>
<proteinExistence type="predicted"/>
<feature type="compositionally biased region" description="Low complexity" evidence="1">
    <location>
        <begin position="355"/>
        <end position="367"/>
    </location>
</feature>
<feature type="compositionally biased region" description="Polar residues" evidence="1">
    <location>
        <begin position="562"/>
        <end position="592"/>
    </location>
</feature>
<feature type="compositionally biased region" description="Low complexity" evidence="1">
    <location>
        <begin position="389"/>
        <end position="403"/>
    </location>
</feature>
<organism evidence="3 4">
    <name type="scientific">Suillus luteus UH-Slu-Lm8-n1</name>
    <dbReference type="NCBI Taxonomy" id="930992"/>
    <lineage>
        <taxon>Eukaryota</taxon>
        <taxon>Fungi</taxon>
        <taxon>Dikarya</taxon>
        <taxon>Basidiomycota</taxon>
        <taxon>Agaricomycotina</taxon>
        <taxon>Agaricomycetes</taxon>
        <taxon>Agaricomycetidae</taxon>
        <taxon>Boletales</taxon>
        <taxon>Suillineae</taxon>
        <taxon>Suillaceae</taxon>
        <taxon>Suillus</taxon>
    </lineage>
</organism>
<feature type="chain" id="PRO_5002207512" evidence="2">
    <location>
        <begin position="24"/>
        <end position="780"/>
    </location>
</feature>
<feature type="region of interest" description="Disordered" evidence="1">
    <location>
        <begin position="528"/>
        <end position="603"/>
    </location>
</feature>
<evidence type="ECO:0000313" key="4">
    <source>
        <dbReference type="Proteomes" id="UP000054485"/>
    </source>
</evidence>
<feature type="compositionally biased region" description="Polar residues" evidence="1">
    <location>
        <begin position="658"/>
        <end position="671"/>
    </location>
</feature>
<dbReference type="Proteomes" id="UP000054485">
    <property type="component" value="Unassembled WGS sequence"/>
</dbReference>
<reference evidence="4" key="2">
    <citation type="submission" date="2015-01" db="EMBL/GenBank/DDBJ databases">
        <title>Evolutionary Origins and Diversification of the Mycorrhizal Mutualists.</title>
        <authorList>
            <consortium name="DOE Joint Genome Institute"/>
            <consortium name="Mycorrhizal Genomics Consortium"/>
            <person name="Kohler A."/>
            <person name="Kuo A."/>
            <person name="Nagy L.G."/>
            <person name="Floudas D."/>
            <person name="Copeland A."/>
            <person name="Barry K.W."/>
            <person name="Cichocki N."/>
            <person name="Veneault-Fourrey C."/>
            <person name="LaButti K."/>
            <person name="Lindquist E.A."/>
            <person name="Lipzen A."/>
            <person name="Lundell T."/>
            <person name="Morin E."/>
            <person name="Murat C."/>
            <person name="Riley R."/>
            <person name="Ohm R."/>
            <person name="Sun H."/>
            <person name="Tunlid A."/>
            <person name="Henrissat B."/>
            <person name="Grigoriev I.V."/>
            <person name="Hibbett D.S."/>
            <person name="Martin F."/>
        </authorList>
    </citation>
    <scope>NUCLEOTIDE SEQUENCE [LARGE SCALE GENOMIC DNA]</scope>
    <source>
        <strain evidence="4">UH-Slu-Lm8-n1</strain>
    </source>
</reference>
<gene>
    <name evidence="3" type="ORF">CY34DRAFT_663581</name>
</gene>
<feature type="signal peptide" evidence="2">
    <location>
        <begin position="1"/>
        <end position="23"/>
    </location>
</feature>
<protein>
    <submittedName>
        <fullName evidence="3">Uncharacterized protein</fullName>
    </submittedName>
</protein>
<feature type="region of interest" description="Disordered" evidence="1">
    <location>
        <begin position="448"/>
        <end position="473"/>
    </location>
</feature>
<dbReference type="EMBL" id="KN835200">
    <property type="protein sequence ID" value="KIK43974.1"/>
    <property type="molecule type" value="Genomic_DNA"/>
</dbReference>
<feature type="compositionally biased region" description="Polar residues" evidence="1">
    <location>
        <begin position="459"/>
        <end position="468"/>
    </location>
</feature>
<keyword evidence="2" id="KW-0732">Signal</keyword>
<evidence type="ECO:0000256" key="2">
    <source>
        <dbReference type="SAM" id="SignalP"/>
    </source>
</evidence>
<feature type="compositionally biased region" description="Low complexity" evidence="1">
    <location>
        <begin position="539"/>
        <end position="557"/>
    </location>
</feature>
<sequence length="780" mass="85253">MAFFLRYSLLALLKLFQWAPLLATLNPFSSVRSIDGGSAVLERHSSLWPNPPANYLPAGFTSSNKSSCVPAHNCHSPPLCSTFAYAHLVSQHKHYLSNFVDSLVLLYSDQLIYFSSGFSSILILVVLNLGLICLSSVTRLQPKRHFYVFVPSRGNLKTFFHSNSESLSAATSCELSRTGEFKDGPESVCIIHDQEAYNSDSGLLPARQDVLRAPNNYTLHEDLDSPEITGAASHRYKSRYVLPHETTSDDVKLTPSHKSGLCRDLAYQDISSSLTSSSFAGFRLVIHNAMPEDPRQSLPSVHLVHNSPSLAEAVTHDKARPHDAHRPACKSDGEPRDGNLEMTTPASPDHDDHFSVSSSQASFSSVVPQKRSWSHTAAIGAGLEEDSDSSFGEGSFSSESSGDQLALGLPLPQPTNKNENHGTSHLPPSASSRDNILEYNSLCRSESTATPFDMHRRSASTPVPSSRGGQHYSDGFVVAGVERDDSPSSGSERKFDGPDSFWEAAVQERLRATATIMTLDPLKHKGARNTLVDLPQTPAADGDQSDRSSSGGSAALSPPWSIVTQKTPCAYSSQQQPNPGWTQDQPPNNNLLRKSGSAGLASNQADSFPGLNLRSSVYAKYVPPQRRVAGELVYTVSQRMKPTPRRPERVIFGSSSPMLQTRSRLSTSSPWSPFVPRESLSPTSEAVAWKRGALFLANPPPDEFAHIDEFGNEKSWYAKTSWNTAQPDWLSGPLTEKHAAGIRTVKDVEDGFQLNAHTSPQQHSHGLWKNNHSRRETFGT</sequence>
<dbReference type="InParanoid" id="A0A0D0B1U4"/>
<dbReference type="HOGENOM" id="CLU_359093_0_0_1"/>